<proteinExistence type="inferred from homology"/>
<organism evidence="6 7">
    <name type="scientific">Linum tenue</name>
    <dbReference type="NCBI Taxonomy" id="586396"/>
    <lineage>
        <taxon>Eukaryota</taxon>
        <taxon>Viridiplantae</taxon>
        <taxon>Streptophyta</taxon>
        <taxon>Embryophyta</taxon>
        <taxon>Tracheophyta</taxon>
        <taxon>Spermatophyta</taxon>
        <taxon>Magnoliopsida</taxon>
        <taxon>eudicotyledons</taxon>
        <taxon>Gunneridae</taxon>
        <taxon>Pentapetalae</taxon>
        <taxon>rosids</taxon>
        <taxon>fabids</taxon>
        <taxon>Malpighiales</taxon>
        <taxon>Linaceae</taxon>
        <taxon>Linum</taxon>
    </lineage>
</organism>
<keyword evidence="7" id="KW-1185">Reference proteome</keyword>
<evidence type="ECO:0000256" key="1">
    <source>
        <dbReference type="ARBA" id="ARBA00005234"/>
    </source>
</evidence>
<dbReference type="EMBL" id="CAMGYJ010000007">
    <property type="protein sequence ID" value="CAI0448431.1"/>
    <property type="molecule type" value="Genomic_DNA"/>
</dbReference>
<dbReference type="AlphaFoldDB" id="A0AAV0MPL0"/>
<dbReference type="InterPro" id="IPR038765">
    <property type="entry name" value="Papain-like_cys_pep_sf"/>
</dbReference>
<dbReference type="SUPFAM" id="SSF54001">
    <property type="entry name" value="Cysteine proteinases"/>
    <property type="match status" value="1"/>
</dbReference>
<accession>A0AAV0MPL0</accession>
<dbReference type="GO" id="GO:0016929">
    <property type="term" value="F:deSUMOylase activity"/>
    <property type="evidence" value="ECO:0007669"/>
    <property type="project" value="TreeGrafter"/>
</dbReference>
<dbReference type="Pfam" id="PF02902">
    <property type="entry name" value="Peptidase_C48"/>
    <property type="match status" value="1"/>
</dbReference>
<sequence>VCEDVVVDEKRKEADAGEVLEGGDGSGDLTLSQLVREGKKKFKVKNAGSSSGVDIDVLKGAVLRYARDSNNLKEILFSRVDGFDCLYRKDTETLAHGKCVSVDVIDCYAAYLNREQVRRGQLKRWVFYSGLAQRVQGIVKNEGPLPNFFEETDEIITSCKWIPDGLDFSQCDYWMFPHCSDDHYRMYVVNLKNKRYDYLDSLYPDDLDSKFRAVADMVVRYATEYIPACRKEPFKFEEFKWVRQRGVRQRGGIDCGVFTMNFAEFWDGKLHPAMRNWQRQINQRRDEITLTLLLNKENSVLEEVKKKSLEFDRKVD</sequence>
<gene>
    <name evidence="6" type="ORF">LITE_LOCUS29789</name>
</gene>
<feature type="non-terminal residue" evidence="6">
    <location>
        <position position="1"/>
    </location>
</feature>
<dbReference type="GO" id="GO:0006508">
    <property type="term" value="P:proteolysis"/>
    <property type="evidence" value="ECO:0007669"/>
    <property type="project" value="UniProtKB-KW"/>
</dbReference>
<keyword evidence="4" id="KW-0788">Thiol protease</keyword>
<comment type="caution">
    <text evidence="6">The sequence shown here is derived from an EMBL/GenBank/DDBJ whole genome shotgun (WGS) entry which is preliminary data.</text>
</comment>
<dbReference type="PANTHER" id="PTHR12606">
    <property type="entry name" value="SENTRIN/SUMO-SPECIFIC PROTEASE"/>
    <property type="match status" value="1"/>
</dbReference>
<evidence type="ECO:0000313" key="6">
    <source>
        <dbReference type="EMBL" id="CAI0448431.1"/>
    </source>
</evidence>
<evidence type="ECO:0000313" key="7">
    <source>
        <dbReference type="Proteomes" id="UP001154282"/>
    </source>
</evidence>
<protein>
    <recommendedName>
        <fullName evidence="5">Ubiquitin-like protease family profile domain-containing protein</fullName>
    </recommendedName>
</protein>
<name>A0AAV0MPL0_9ROSI</name>
<reference evidence="6" key="1">
    <citation type="submission" date="2022-08" db="EMBL/GenBank/DDBJ databases">
        <authorList>
            <person name="Gutierrez-Valencia J."/>
        </authorList>
    </citation>
    <scope>NUCLEOTIDE SEQUENCE</scope>
</reference>
<dbReference type="GO" id="GO:0005634">
    <property type="term" value="C:nucleus"/>
    <property type="evidence" value="ECO:0007669"/>
    <property type="project" value="TreeGrafter"/>
</dbReference>
<dbReference type="GO" id="GO:0016926">
    <property type="term" value="P:protein desumoylation"/>
    <property type="evidence" value="ECO:0007669"/>
    <property type="project" value="TreeGrafter"/>
</dbReference>
<dbReference type="InterPro" id="IPR003653">
    <property type="entry name" value="Peptidase_C48_C"/>
</dbReference>
<evidence type="ECO:0000259" key="5">
    <source>
        <dbReference type="PROSITE" id="PS50600"/>
    </source>
</evidence>
<evidence type="ECO:0000256" key="4">
    <source>
        <dbReference type="ARBA" id="ARBA00022807"/>
    </source>
</evidence>
<dbReference type="PANTHER" id="PTHR12606:SF1">
    <property type="entry name" value="UBIQUITIN-LIKE-SPECIFIC PROTEASE 1A"/>
    <property type="match status" value="1"/>
</dbReference>
<evidence type="ECO:0000256" key="3">
    <source>
        <dbReference type="ARBA" id="ARBA00022801"/>
    </source>
</evidence>
<keyword evidence="2" id="KW-0645">Protease</keyword>
<comment type="similarity">
    <text evidence="1">Belongs to the peptidase C48 family.</text>
</comment>
<keyword evidence="3" id="KW-0378">Hydrolase</keyword>
<evidence type="ECO:0000256" key="2">
    <source>
        <dbReference type="ARBA" id="ARBA00022670"/>
    </source>
</evidence>
<dbReference type="PROSITE" id="PS50600">
    <property type="entry name" value="ULP_PROTEASE"/>
    <property type="match status" value="1"/>
</dbReference>
<feature type="domain" description="Ubiquitin-like protease family profile" evidence="5">
    <location>
        <begin position="84"/>
        <end position="266"/>
    </location>
</feature>
<dbReference type="Proteomes" id="UP001154282">
    <property type="component" value="Unassembled WGS sequence"/>
</dbReference>
<dbReference type="Gene3D" id="3.40.395.10">
    <property type="entry name" value="Adenoviral Proteinase, Chain A"/>
    <property type="match status" value="1"/>
</dbReference>